<dbReference type="PROSITE" id="PS51257">
    <property type="entry name" value="PROKAR_LIPOPROTEIN"/>
    <property type="match status" value="1"/>
</dbReference>
<dbReference type="InterPro" id="IPR036979">
    <property type="entry name" value="CM_dom_sf"/>
</dbReference>
<gene>
    <name evidence="7" type="ORF">VPARA_67900</name>
</gene>
<dbReference type="NCBIfam" id="NF006741">
    <property type="entry name" value="PRK09269.1"/>
    <property type="match status" value="1"/>
</dbReference>
<keyword evidence="4 7" id="KW-0413">Isomerase</keyword>
<evidence type="ECO:0000256" key="4">
    <source>
        <dbReference type="ARBA" id="ARBA00023235"/>
    </source>
</evidence>
<dbReference type="GO" id="GO:0004106">
    <property type="term" value="F:chorismate mutase activity"/>
    <property type="evidence" value="ECO:0007669"/>
    <property type="project" value="UniProtKB-EC"/>
</dbReference>
<organism evidence="7 8">
    <name type="scientific">Variovorax paradoxus</name>
    <dbReference type="NCBI Taxonomy" id="34073"/>
    <lineage>
        <taxon>Bacteria</taxon>
        <taxon>Pseudomonadati</taxon>
        <taxon>Pseudomonadota</taxon>
        <taxon>Betaproteobacteria</taxon>
        <taxon>Burkholderiales</taxon>
        <taxon>Comamonadaceae</taxon>
        <taxon>Variovorax</taxon>
    </lineage>
</organism>
<dbReference type="GO" id="GO:0046417">
    <property type="term" value="P:chorismate metabolic process"/>
    <property type="evidence" value="ECO:0007669"/>
    <property type="project" value="InterPro"/>
</dbReference>
<dbReference type="InterPro" id="IPR002701">
    <property type="entry name" value="CM_II_prokaryot"/>
</dbReference>
<dbReference type="Proteomes" id="UP000035170">
    <property type="component" value="Unassembled WGS sequence"/>
</dbReference>
<evidence type="ECO:0000256" key="1">
    <source>
        <dbReference type="ARBA" id="ARBA00004817"/>
    </source>
</evidence>
<protein>
    <recommendedName>
        <fullName evidence="2">chorismate mutase</fullName>
        <ecNumber evidence="2">5.4.99.5</ecNumber>
    </recommendedName>
</protein>
<dbReference type="UniPathway" id="UPA00120">
    <property type="reaction ID" value="UER00203"/>
</dbReference>
<evidence type="ECO:0000256" key="3">
    <source>
        <dbReference type="ARBA" id="ARBA00022729"/>
    </source>
</evidence>
<name>A0A0H2LUF4_VARPD</name>
<evidence type="ECO:0000256" key="2">
    <source>
        <dbReference type="ARBA" id="ARBA00012404"/>
    </source>
</evidence>
<sequence length="198" mass="21634">MHMRVLIRCFRAAGAMAVTLATLACASDATGPDRSEGFSTLVALSAARLDLSRQVALTKWDSRQPVADPPGDPREQEVVAAAAQEAGARGLPGELVTAFFTDQIEASKLVQFALMARWRREGGAPTEPRADLRNELRPALDRLRPRFIDELVATRSLRERPDCRERLTHATARHVDSHGLSPLFAIGLDRGLARVCAE</sequence>
<evidence type="ECO:0000313" key="8">
    <source>
        <dbReference type="Proteomes" id="UP000035170"/>
    </source>
</evidence>
<dbReference type="Pfam" id="PF01817">
    <property type="entry name" value="CM_2"/>
    <property type="match status" value="1"/>
</dbReference>
<dbReference type="EC" id="5.4.99.5" evidence="2"/>
<dbReference type="SMART" id="SM00830">
    <property type="entry name" value="CM_2"/>
    <property type="match status" value="1"/>
</dbReference>
<dbReference type="GO" id="GO:0009697">
    <property type="term" value="P:salicylic acid biosynthetic process"/>
    <property type="evidence" value="ECO:0007669"/>
    <property type="project" value="TreeGrafter"/>
</dbReference>
<accession>A0A0H2LUF4</accession>
<dbReference type="NCBIfam" id="TIGR01806">
    <property type="entry name" value="CM_mono2"/>
    <property type="match status" value="1"/>
</dbReference>
<dbReference type="RefSeq" id="WP_047787753.1">
    <property type="nucleotide sequence ID" value="NZ_JZWI01000073.1"/>
</dbReference>
<comment type="pathway">
    <text evidence="1">Metabolic intermediate biosynthesis; prephenate biosynthesis; prephenate from chorismate: step 1/1.</text>
</comment>
<reference evidence="7 8" key="1">
    <citation type="submission" date="2015-03" db="EMBL/GenBank/DDBJ databases">
        <title>Genome sequence of Variovorax paradoxus TBEA6.</title>
        <authorList>
            <person name="Poehlein A."/>
            <person name="Schuldes J."/>
            <person name="Wuebbeler J.H."/>
            <person name="Hiessl S."/>
            <person name="Steinbuechel A."/>
            <person name="Daniel R."/>
        </authorList>
    </citation>
    <scope>NUCLEOTIDE SEQUENCE [LARGE SCALE GENOMIC DNA]</scope>
    <source>
        <strain evidence="7 8">TBEA6</strain>
    </source>
</reference>
<dbReference type="InterPro" id="IPR036263">
    <property type="entry name" value="Chorismate_II_sf"/>
</dbReference>
<dbReference type="PATRIC" id="fig|34073.19.peg.7008"/>
<dbReference type="SUPFAM" id="SSF48600">
    <property type="entry name" value="Chorismate mutase II"/>
    <property type="match status" value="1"/>
</dbReference>
<evidence type="ECO:0000256" key="5">
    <source>
        <dbReference type="SAM" id="SignalP"/>
    </source>
</evidence>
<dbReference type="InterPro" id="IPR008240">
    <property type="entry name" value="Chorismate_mutase_periplasmic"/>
</dbReference>
<feature type="chain" id="PRO_5002596480" description="chorismate mutase" evidence="5">
    <location>
        <begin position="27"/>
        <end position="198"/>
    </location>
</feature>
<feature type="domain" description="Chorismate mutase" evidence="6">
    <location>
        <begin position="39"/>
        <end position="114"/>
    </location>
</feature>
<dbReference type="PANTHER" id="PTHR38041">
    <property type="entry name" value="CHORISMATE MUTASE"/>
    <property type="match status" value="1"/>
</dbReference>
<proteinExistence type="predicted"/>
<keyword evidence="3 5" id="KW-0732">Signal</keyword>
<dbReference type="AlphaFoldDB" id="A0A0H2LUF4"/>
<dbReference type="PANTHER" id="PTHR38041:SF2">
    <property type="entry name" value="SECRETED CHORISMATE MUTASE"/>
    <property type="match status" value="1"/>
</dbReference>
<feature type="signal peptide" evidence="5">
    <location>
        <begin position="1"/>
        <end position="26"/>
    </location>
</feature>
<evidence type="ECO:0000259" key="6">
    <source>
        <dbReference type="SMART" id="SM00830"/>
    </source>
</evidence>
<dbReference type="Gene3D" id="1.20.59.10">
    <property type="entry name" value="Chorismate mutase"/>
    <property type="match status" value="1"/>
</dbReference>
<dbReference type="InterPro" id="IPR051331">
    <property type="entry name" value="Chorismate_mutase-related"/>
</dbReference>
<comment type="caution">
    <text evidence="7">The sequence shown here is derived from an EMBL/GenBank/DDBJ whole genome shotgun (WGS) entry which is preliminary data.</text>
</comment>
<dbReference type="EMBL" id="JZWI01000073">
    <property type="protein sequence ID" value="KLN52097.1"/>
    <property type="molecule type" value="Genomic_DNA"/>
</dbReference>
<evidence type="ECO:0000313" key="7">
    <source>
        <dbReference type="EMBL" id="KLN52097.1"/>
    </source>
</evidence>
<keyword evidence="8" id="KW-1185">Reference proteome</keyword>